<keyword evidence="2" id="KW-0731">Sigma factor</keyword>
<keyword evidence="3" id="KW-0238">DNA-binding</keyword>
<reference evidence="6 7" key="1">
    <citation type="submission" date="2021-12" db="EMBL/GenBank/DDBJ databases">
        <title>Discovery of the Pendulisporaceae a myxobacterial family with distinct sporulation behavior and unique specialized metabolism.</title>
        <authorList>
            <person name="Garcia R."/>
            <person name="Popoff A."/>
            <person name="Bader C.D."/>
            <person name="Loehr J."/>
            <person name="Walesch S."/>
            <person name="Walt C."/>
            <person name="Boldt J."/>
            <person name="Bunk B."/>
            <person name="Haeckl F.J.F.P.J."/>
            <person name="Gunesch A.P."/>
            <person name="Birkelbach J."/>
            <person name="Nuebel U."/>
            <person name="Pietschmann T."/>
            <person name="Bach T."/>
            <person name="Mueller R."/>
        </authorList>
    </citation>
    <scope>NUCLEOTIDE SEQUENCE [LARGE SCALE GENOMIC DNA]</scope>
    <source>
        <strain evidence="6 7">MSr12523</strain>
    </source>
</reference>
<dbReference type="InterPro" id="IPR039425">
    <property type="entry name" value="RNA_pol_sigma-70-like"/>
</dbReference>
<evidence type="ECO:0000256" key="1">
    <source>
        <dbReference type="ARBA" id="ARBA00023015"/>
    </source>
</evidence>
<name>A0ABZ2K5N7_9BACT</name>
<evidence type="ECO:0000259" key="5">
    <source>
        <dbReference type="Pfam" id="PF04542"/>
    </source>
</evidence>
<dbReference type="Gene3D" id="1.10.1740.10">
    <property type="match status" value="1"/>
</dbReference>
<gene>
    <name evidence="6" type="ORF">LZC95_41310</name>
</gene>
<organism evidence="6 7">
    <name type="scientific">Pendulispora brunnea</name>
    <dbReference type="NCBI Taxonomy" id="2905690"/>
    <lineage>
        <taxon>Bacteria</taxon>
        <taxon>Pseudomonadati</taxon>
        <taxon>Myxococcota</taxon>
        <taxon>Myxococcia</taxon>
        <taxon>Myxococcales</taxon>
        <taxon>Sorangiineae</taxon>
        <taxon>Pendulisporaceae</taxon>
        <taxon>Pendulispora</taxon>
    </lineage>
</organism>
<feature type="domain" description="RNA polymerase sigma-70 region 2" evidence="5">
    <location>
        <begin position="30"/>
        <end position="89"/>
    </location>
</feature>
<dbReference type="RefSeq" id="WP_394843474.1">
    <property type="nucleotide sequence ID" value="NZ_CP089982.1"/>
</dbReference>
<evidence type="ECO:0000256" key="3">
    <source>
        <dbReference type="ARBA" id="ARBA00023125"/>
    </source>
</evidence>
<keyword evidence="7" id="KW-1185">Reference proteome</keyword>
<dbReference type="EMBL" id="CP089982">
    <property type="protein sequence ID" value="WXA92875.1"/>
    <property type="molecule type" value="Genomic_DNA"/>
</dbReference>
<proteinExistence type="predicted"/>
<evidence type="ECO:0000313" key="7">
    <source>
        <dbReference type="Proteomes" id="UP001379533"/>
    </source>
</evidence>
<keyword evidence="1" id="KW-0805">Transcription regulation</keyword>
<evidence type="ECO:0000256" key="4">
    <source>
        <dbReference type="ARBA" id="ARBA00023163"/>
    </source>
</evidence>
<dbReference type="PANTHER" id="PTHR43133">
    <property type="entry name" value="RNA POLYMERASE ECF-TYPE SIGMA FACTO"/>
    <property type="match status" value="1"/>
</dbReference>
<dbReference type="Proteomes" id="UP001379533">
    <property type="component" value="Chromosome"/>
</dbReference>
<protein>
    <submittedName>
        <fullName evidence="6">Sigma-70 family RNA polymerase sigma factor</fullName>
    </submittedName>
</protein>
<evidence type="ECO:0000256" key="2">
    <source>
        <dbReference type="ARBA" id="ARBA00023082"/>
    </source>
</evidence>
<dbReference type="InterPro" id="IPR013325">
    <property type="entry name" value="RNA_pol_sigma_r2"/>
</dbReference>
<dbReference type="Pfam" id="PF04542">
    <property type="entry name" value="Sigma70_r2"/>
    <property type="match status" value="1"/>
</dbReference>
<dbReference type="PANTHER" id="PTHR43133:SF8">
    <property type="entry name" value="RNA POLYMERASE SIGMA FACTOR HI_1459-RELATED"/>
    <property type="match status" value="1"/>
</dbReference>
<evidence type="ECO:0000313" key="6">
    <source>
        <dbReference type="EMBL" id="WXA92875.1"/>
    </source>
</evidence>
<dbReference type="SUPFAM" id="SSF88946">
    <property type="entry name" value="Sigma2 domain of RNA polymerase sigma factors"/>
    <property type="match status" value="1"/>
</dbReference>
<accession>A0ABZ2K5N7</accession>
<dbReference type="InterPro" id="IPR007627">
    <property type="entry name" value="RNA_pol_sigma70_r2"/>
</dbReference>
<keyword evidence="4" id="KW-0804">Transcription</keyword>
<sequence length="174" mass="19559">MDGGELDALMARLADGDRSAFSSVFKQLWGPVLRFCTSMLKSEADAADAAQQAMQKILERASDYDRRRRAMPWAFAIAAWECKTLQRRHFRRKEVPPEASPEPAGAHGEDEFVQRDLAQAALSALGELSDMDRDALVATFWDEAPAVGGSTLRKRRERALDRLRGTFRRLYGLD</sequence>